<dbReference type="EMBL" id="JACHBF010000019">
    <property type="protein sequence ID" value="MBB6494694.1"/>
    <property type="molecule type" value="Genomic_DNA"/>
</dbReference>
<sequence>MHSQQRRDSRFVARLKQKLGISLGLFYLYDARPLNGVRTCVLPVAERARLTFSLVTPSYNQGRYIGETINSVLSQSYPLLEYVIQDSLSADETPEVIASFHDPRLRAFYEKDTGQANAINRGFLRTSGDIMAYLNSDDLLLPDALTQVAAYFEANPDVDALYADRLIIDEQSNVIGHWRLPAHSSAVTRVVDYVPQETLFWRRSLWEQAGGKLDDTLQFAMDWDLVLKFQSVGANIAHIPVFTGAFRVHASQKTQAALTAGKREMRHVRNRYTRRSAQYFLFPLHVLYLFRHVMLDARPLE</sequence>
<dbReference type="PANTHER" id="PTHR43685">
    <property type="entry name" value="GLYCOSYLTRANSFERASE"/>
    <property type="match status" value="1"/>
</dbReference>
<dbReference type="Proteomes" id="UP000471190">
    <property type="component" value="Unassembled WGS sequence"/>
</dbReference>
<proteinExistence type="predicted"/>
<accession>A0A6P1C8L1</accession>
<dbReference type="Pfam" id="PF00535">
    <property type="entry name" value="Glycos_transf_2"/>
    <property type="match status" value="1"/>
</dbReference>
<feature type="domain" description="Glycosyltransferase 2-like" evidence="1">
    <location>
        <begin position="53"/>
        <end position="163"/>
    </location>
</feature>
<organism evidence="3 4">
    <name type="scientific">Rhizobium tropici</name>
    <dbReference type="NCBI Taxonomy" id="398"/>
    <lineage>
        <taxon>Bacteria</taxon>
        <taxon>Pseudomonadati</taxon>
        <taxon>Pseudomonadota</taxon>
        <taxon>Alphaproteobacteria</taxon>
        <taxon>Hyphomicrobiales</taxon>
        <taxon>Rhizobiaceae</taxon>
        <taxon>Rhizobium/Agrobacterium group</taxon>
        <taxon>Rhizobium</taxon>
    </lineage>
</organism>
<evidence type="ECO:0000259" key="1">
    <source>
        <dbReference type="Pfam" id="PF00535"/>
    </source>
</evidence>
<dbReference type="Proteomes" id="UP000526625">
    <property type="component" value="Unassembled WGS sequence"/>
</dbReference>
<dbReference type="SUPFAM" id="SSF53448">
    <property type="entry name" value="Nucleotide-diphospho-sugar transferases"/>
    <property type="match status" value="1"/>
</dbReference>
<evidence type="ECO:0000313" key="4">
    <source>
        <dbReference type="Proteomes" id="UP000471190"/>
    </source>
</evidence>
<dbReference type="EMBL" id="JAADZA010000019">
    <property type="protein sequence ID" value="NEV12791.1"/>
    <property type="molecule type" value="Genomic_DNA"/>
</dbReference>
<reference evidence="3 4" key="1">
    <citation type="submission" date="2020-02" db="EMBL/GenBank/DDBJ databases">
        <title>Draft genome sequence of Rhizobium tropici.</title>
        <authorList>
            <person name="Khayi S."/>
            <person name="Jemo M."/>
        </authorList>
    </citation>
    <scope>NUCLEOTIDE SEQUENCE [LARGE SCALE GENOMIC DNA]</scope>
    <source>
        <strain evidence="3 4">A12</strain>
    </source>
</reference>
<dbReference type="RefSeq" id="WP_135488247.1">
    <property type="nucleotide sequence ID" value="NZ_JAADZA010000019.1"/>
</dbReference>
<dbReference type="InterPro" id="IPR029044">
    <property type="entry name" value="Nucleotide-diphossugar_trans"/>
</dbReference>
<dbReference type="InterPro" id="IPR001173">
    <property type="entry name" value="Glyco_trans_2-like"/>
</dbReference>
<gene>
    <name evidence="2" type="ORF">GGD45_005138</name>
    <name evidence="3" type="ORF">GXW80_17490</name>
</gene>
<protein>
    <submittedName>
        <fullName evidence="2 3">Glycosyltransferase</fullName>
    </submittedName>
</protein>
<keyword evidence="5" id="KW-1185">Reference proteome</keyword>
<dbReference type="Gene3D" id="3.90.550.10">
    <property type="entry name" value="Spore Coat Polysaccharide Biosynthesis Protein SpsA, Chain A"/>
    <property type="match status" value="1"/>
</dbReference>
<dbReference type="CDD" id="cd06433">
    <property type="entry name" value="GT_2_WfgS_like"/>
    <property type="match status" value="1"/>
</dbReference>
<evidence type="ECO:0000313" key="5">
    <source>
        <dbReference type="Proteomes" id="UP000526625"/>
    </source>
</evidence>
<dbReference type="PANTHER" id="PTHR43685:SF11">
    <property type="entry name" value="GLYCOSYLTRANSFERASE TAGX-RELATED"/>
    <property type="match status" value="1"/>
</dbReference>
<name>A0A6P1C8L1_RHITR</name>
<keyword evidence="3" id="KW-0808">Transferase</keyword>
<dbReference type="AlphaFoldDB" id="A0A6P1C8L1"/>
<comment type="caution">
    <text evidence="3">The sequence shown here is derived from an EMBL/GenBank/DDBJ whole genome shotgun (WGS) entry which is preliminary data.</text>
</comment>
<dbReference type="GO" id="GO:0016740">
    <property type="term" value="F:transferase activity"/>
    <property type="evidence" value="ECO:0007669"/>
    <property type="project" value="UniProtKB-KW"/>
</dbReference>
<reference evidence="2 5" key="2">
    <citation type="submission" date="2020-08" db="EMBL/GenBank/DDBJ databases">
        <title>Genomic Encyclopedia of Type Strains, Phase IV (KMG-V): Genome sequencing to study the core and pangenomes of soil and plant-associated prokaryotes.</title>
        <authorList>
            <person name="Whitman W."/>
        </authorList>
    </citation>
    <scope>NUCLEOTIDE SEQUENCE [LARGE SCALE GENOMIC DNA]</scope>
    <source>
        <strain evidence="2 5">SEMIA 4059</strain>
    </source>
</reference>
<evidence type="ECO:0000313" key="2">
    <source>
        <dbReference type="EMBL" id="MBB6494694.1"/>
    </source>
</evidence>
<dbReference type="InterPro" id="IPR050834">
    <property type="entry name" value="Glycosyltransf_2"/>
</dbReference>
<evidence type="ECO:0000313" key="3">
    <source>
        <dbReference type="EMBL" id="NEV12791.1"/>
    </source>
</evidence>